<accession>A0A428RPA4</accession>
<feature type="non-terminal residue" evidence="1">
    <location>
        <position position="168"/>
    </location>
</feature>
<dbReference type="EMBL" id="NIZV01000910">
    <property type="protein sequence ID" value="RSL79364.1"/>
    <property type="molecule type" value="Genomic_DNA"/>
</dbReference>
<keyword evidence="2" id="KW-1185">Reference proteome</keyword>
<evidence type="ECO:0000313" key="1">
    <source>
        <dbReference type="EMBL" id="RSL79364.1"/>
    </source>
</evidence>
<dbReference type="AlphaFoldDB" id="A0A428RPA4"/>
<gene>
    <name evidence="1" type="ORF">CDV31_017214</name>
</gene>
<proteinExistence type="predicted"/>
<organism evidence="1 2">
    <name type="scientific">Fusarium ambrosium</name>
    <dbReference type="NCBI Taxonomy" id="131363"/>
    <lineage>
        <taxon>Eukaryota</taxon>
        <taxon>Fungi</taxon>
        <taxon>Dikarya</taxon>
        <taxon>Ascomycota</taxon>
        <taxon>Pezizomycotina</taxon>
        <taxon>Sordariomycetes</taxon>
        <taxon>Hypocreomycetidae</taxon>
        <taxon>Hypocreales</taxon>
        <taxon>Nectriaceae</taxon>
        <taxon>Fusarium</taxon>
        <taxon>Fusarium solani species complex</taxon>
    </lineage>
</organism>
<evidence type="ECO:0000313" key="2">
    <source>
        <dbReference type="Proteomes" id="UP000288429"/>
    </source>
</evidence>
<sequence length="168" mass="18329">MTSLSTEYSGLTNAIKNVATIAFEREAEFSIEDTNDNDEENNDNEVIPKKIVVSLQSSGSSELLRVEAENKLGGLFDLMVKICDAAIKHGPRASPSEKDIYTCAQVALLPTGQFSIYYHRAESLSTTYASLAVNNTENKTDTLAIAKEENKEKASFALLKVVCEKGLS</sequence>
<dbReference type="Proteomes" id="UP000288429">
    <property type="component" value="Unassembled WGS sequence"/>
</dbReference>
<comment type="caution">
    <text evidence="1">The sequence shown here is derived from an EMBL/GenBank/DDBJ whole genome shotgun (WGS) entry which is preliminary data.</text>
</comment>
<reference evidence="1 2" key="1">
    <citation type="submission" date="2017-06" db="EMBL/GenBank/DDBJ databases">
        <title>Cmopartive genomic analysis of Ambrosia Fusariam Clade fungi.</title>
        <authorList>
            <person name="Stajich J.E."/>
            <person name="Carrillo J."/>
            <person name="Kijimoto T."/>
            <person name="Eskalen A."/>
            <person name="O'Donnell K."/>
            <person name="Kasson M."/>
        </authorList>
    </citation>
    <scope>NUCLEOTIDE SEQUENCE [LARGE SCALE GENOMIC DNA]</scope>
    <source>
        <strain evidence="1 2">NRRL 20438</strain>
    </source>
</reference>
<name>A0A428RPA4_9HYPO</name>
<protein>
    <submittedName>
        <fullName evidence="1">Uncharacterized protein</fullName>
    </submittedName>
</protein>